<dbReference type="PANTHER" id="PTHR43140:SF1">
    <property type="entry name" value="TYPE I RESTRICTION ENZYME ECOKI SPECIFICITY SUBUNIT"/>
    <property type="match status" value="1"/>
</dbReference>
<dbReference type="AlphaFoldDB" id="A0A845AI72"/>
<dbReference type="InterPro" id="IPR051212">
    <property type="entry name" value="Type-I_RE_S_subunit"/>
</dbReference>
<gene>
    <name evidence="6" type="ORF">GRI39_12275</name>
</gene>
<keyword evidence="6" id="KW-0255">Endonuclease</keyword>
<keyword evidence="7" id="KW-1185">Reference proteome</keyword>
<dbReference type="PANTHER" id="PTHR43140">
    <property type="entry name" value="TYPE-1 RESTRICTION ENZYME ECOKI SPECIFICITY PROTEIN"/>
    <property type="match status" value="1"/>
</dbReference>
<dbReference type="Proteomes" id="UP000460561">
    <property type="component" value="Unassembled WGS sequence"/>
</dbReference>
<keyword evidence="3" id="KW-0238">DNA-binding</keyword>
<keyword evidence="6" id="KW-0540">Nuclease</keyword>
<evidence type="ECO:0000313" key="6">
    <source>
        <dbReference type="EMBL" id="MXP26808.1"/>
    </source>
</evidence>
<evidence type="ECO:0000256" key="1">
    <source>
        <dbReference type="ARBA" id="ARBA00010923"/>
    </source>
</evidence>
<evidence type="ECO:0000256" key="2">
    <source>
        <dbReference type="ARBA" id="ARBA00022747"/>
    </source>
</evidence>
<keyword evidence="4" id="KW-0175">Coiled coil</keyword>
<evidence type="ECO:0000259" key="5">
    <source>
        <dbReference type="Pfam" id="PF01420"/>
    </source>
</evidence>
<protein>
    <submittedName>
        <fullName evidence="6">Restriction endonuclease subunit S</fullName>
    </submittedName>
</protein>
<dbReference type="EMBL" id="WTYQ01000005">
    <property type="protein sequence ID" value="MXP26808.1"/>
    <property type="molecule type" value="Genomic_DNA"/>
</dbReference>
<dbReference type="GO" id="GO:0009307">
    <property type="term" value="P:DNA restriction-modification system"/>
    <property type="evidence" value="ECO:0007669"/>
    <property type="project" value="UniProtKB-KW"/>
</dbReference>
<feature type="domain" description="Type I restriction modification DNA specificity" evidence="5">
    <location>
        <begin position="23"/>
        <end position="147"/>
    </location>
</feature>
<evidence type="ECO:0000313" key="7">
    <source>
        <dbReference type="Proteomes" id="UP000460561"/>
    </source>
</evidence>
<proteinExistence type="inferred from homology"/>
<dbReference type="InterPro" id="IPR044946">
    <property type="entry name" value="Restrct_endonuc_typeI_TRD_sf"/>
</dbReference>
<dbReference type="CDD" id="cd17262">
    <property type="entry name" value="RMtype1_S_Aco12261I-TRD2-CR2"/>
    <property type="match status" value="1"/>
</dbReference>
<feature type="domain" description="Type I restriction modification DNA specificity" evidence="5">
    <location>
        <begin position="177"/>
        <end position="322"/>
    </location>
</feature>
<comment type="similarity">
    <text evidence="1">Belongs to the type-I restriction system S methylase family.</text>
</comment>
<dbReference type="Gene3D" id="3.90.220.20">
    <property type="entry name" value="DNA methylase specificity domains"/>
    <property type="match status" value="2"/>
</dbReference>
<dbReference type="GO" id="GO:0003677">
    <property type="term" value="F:DNA binding"/>
    <property type="evidence" value="ECO:0007669"/>
    <property type="project" value="UniProtKB-KW"/>
</dbReference>
<feature type="coiled-coil region" evidence="4">
    <location>
        <begin position="142"/>
        <end position="169"/>
    </location>
</feature>
<keyword evidence="6" id="KW-0378">Hydrolase</keyword>
<dbReference type="SUPFAM" id="SSF116734">
    <property type="entry name" value="DNA methylase specificity domain"/>
    <property type="match status" value="2"/>
</dbReference>
<sequence>MSWEGRPLSACIEKVSVPAKIPRKSFLASGPVPIVSQEADFINGYWENEADAVKVSEPLVVFGDHTQVLKLIDFDFVVGADGVKLLKPKQFLDARFLKYFLEANPFPSLGYARHYRHISNLEVPLPPIEEQERIVAVLDQAFAALDRARANAEANLADAEEVLENWLALIFERRGGDWQQVGLPDISENLDRQRVPITKSDRVAGSVPYYGASGVVDHVADYIFDEDLLLVSEDGANLLARTYPIAFSISGKSWVNNHAHVLRFEDRTDQEFVRLYLESISLKPFISGMAQPKLNQKALNIIPIPFPDAATRQDIVEEAERLTGLTTRAVGQYEKALEDINDLRISILSTAFKGRL</sequence>
<evidence type="ECO:0000256" key="4">
    <source>
        <dbReference type="SAM" id="Coils"/>
    </source>
</evidence>
<comment type="caution">
    <text evidence="6">The sequence shown here is derived from an EMBL/GenBank/DDBJ whole genome shotgun (WGS) entry which is preliminary data.</text>
</comment>
<accession>A0A845AI72</accession>
<keyword evidence="2" id="KW-0680">Restriction system</keyword>
<dbReference type="Pfam" id="PF01420">
    <property type="entry name" value="Methylase_S"/>
    <property type="match status" value="2"/>
</dbReference>
<organism evidence="6 7">
    <name type="scientific">Altericroceibacterium indicum</name>
    <dbReference type="NCBI Taxonomy" id="374177"/>
    <lineage>
        <taxon>Bacteria</taxon>
        <taxon>Pseudomonadati</taxon>
        <taxon>Pseudomonadota</taxon>
        <taxon>Alphaproteobacteria</taxon>
        <taxon>Sphingomonadales</taxon>
        <taxon>Erythrobacteraceae</taxon>
        <taxon>Altericroceibacterium</taxon>
    </lineage>
</organism>
<evidence type="ECO:0000256" key="3">
    <source>
        <dbReference type="ARBA" id="ARBA00023125"/>
    </source>
</evidence>
<name>A0A845AI72_9SPHN</name>
<dbReference type="GO" id="GO:0004519">
    <property type="term" value="F:endonuclease activity"/>
    <property type="evidence" value="ECO:0007669"/>
    <property type="project" value="UniProtKB-KW"/>
</dbReference>
<dbReference type="InterPro" id="IPR000055">
    <property type="entry name" value="Restrct_endonuc_typeI_TRD"/>
</dbReference>
<reference evidence="6 7" key="1">
    <citation type="submission" date="2019-12" db="EMBL/GenBank/DDBJ databases">
        <title>Genomic-based taxomic classification of the family Erythrobacteraceae.</title>
        <authorList>
            <person name="Xu L."/>
        </authorList>
    </citation>
    <scope>NUCLEOTIDE SEQUENCE [LARGE SCALE GENOMIC DNA]</scope>
    <source>
        <strain evidence="6 7">DSM 18604</strain>
    </source>
</reference>